<name>A0ABV9I1E3_9FLAO</name>
<sequence>MKYLLILIYNLFYVKIPRGILQKWLRSNNMRTLSVVAQKGHYKNRLYLAKHIASLHINGQHKLIGILLDDPVQVISKTTIQVAKTLRLLDELQITISEKEAYWITHAKKQEERKRAYSEAYKNLPNYKRKFSNGESYQQMKQALKKGMNIGKWI</sequence>
<organism evidence="1 2">
    <name type="scientific">Dokdonia ponticola</name>
    <dbReference type="NCBI Taxonomy" id="2041041"/>
    <lineage>
        <taxon>Bacteria</taxon>
        <taxon>Pseudomonadati</taxon>
        <taxon>Bacteroidota</taxon>
        <taxon>Flavobacteriia</taxon>
        <taxon>Flavobacteriales</taxon>
        <taxon>Flavobacteriaceae</taxon>
        <taxon>Dokdonia</taxon>
    </lineage>
</organism>
<dbReference type="Proteomes" id="UP001596043">
    <property type="component" value="Unassembled WGS sequence"/>
</dbReference>
<evidence type="ECO:0000313" key="2">
    <source>
        <dbReference type="Proteomes" id="UP001596043"/>
    </source>
</evidence>
<evidence type="ECO:0000313" key="1">
    <source>
        <dbReference type="EMBL" id="MFC4635628.1"/>
    </source>
</evidence>
<reference evidence="2" key="1">
    <citation type="journal article" date="2019" name="Int. J. Syst. Evol. Microbiol.">
        <title>The Global Catalogue of Microorganisms (GCM) 10K type strain sequencing project: providing services to taxonomists for standard genome sequencing and annotation.</title>
        <authorList>
            <consortium name="The Broad Institute Genomics Platform"/>
            <consortium name="The Broad Institute Genome Sequencing Center for Infectious Disease"/>
            <person name="Wu L."/>
            <person name="Ma J."/>
        </authorList>
    </citation>
    <scope>NUCLEOTIDE SEQUENCE [LARGE SCALE GENOMIC DNA]</scope>
    <source>
        <strain evidence="2">YJ-61-S</strain>
    </source>
</reference>
<protein>
    <submittedName>
        <fullName evidence="1">Uncharacterized protein</fullName>
    </submittedName>
</protein>
<gene>
    <name evidence="1" type="ORF">ACFO3O_17080</name>
</gene>
<proteinExistence type="predicted"/>
<accession>A0ABV9I1E3</accession>
<comment type="caution">
    <text evidence="1">The sequence shown here is derived from an EMBL/GenBank/DDBJ whole genome shotgun (WGS) entry which is preliminary data.</text>
</comment>
<dbReference type="EMBL" id="JBHSFV010000011">
    <property type="protein sequence ID" value="MFC4635628.1"/>
    <property type="molecule type" value="Genomic_DNA"/>
</dbReference>
<keyword evidence="2" id="KW-1185">Reference proteome</keyword>
<dbReference type="RefSeq" id="WP_379981040.1">
    <property type="nucleotide sequence ID" value="NZ_JBHSFV010000011.1"/>
</dbReference>